<gene>
    <name evidence="2" type="ORF">SAMN05216215_10177</name>
</gene>
<dbReference type="InterPro" id="IPR000835">
    <property type="entry name" value="HTH_MarR-typ"/>
</dbReference>
<dbReference type="EMBL" id="FNOK01000017">
    <property type="protein sequence ID" value="SDX90254.1"/>
    <property type="molecule type" value="Genomic_DNA"/>
</dbReference>
<dbReference type="AlphaFoldDB" id="A0A1H3FJD1"/>
<name>A0A1H3FJD1_9PSEU</name>
<accession>A0A1H3FJD1</accession>
<dbReference type="RefSeq" id="WP_363900056.1">
    <property type="nucleotide sequence ID" value="NZ_JBFAXT010000008.1"/>
</dbReference>
<dbReference type="GO" id="GO:0003677">
    <property type="term" value="F:DNA binding"/>
    <property type="evidence" value="ECO:0007669"/>
    <property type="project" value="UniProtKB-KW"/>
</dbReference>
<evidence type="ECO:0000313" key="3">
    <source>
        <dbReference type="Proteomes" id="UP000199529"/>
    </source>
</evidence>
<dbReference type="Pfam" id="PF01047">
    <property type="entry name" value="MarR"/>
    <property type="match status" value="1"/>
</dbReference>
<dbReference type="GO" id="GO:0003700">
    <property type="term" value="F:DNA-binding transcription factor activity"/>
    <property type="evidence" value="ECO:0007669"/>
    <property type="project" value="InterPro"/>
</dbReference>
<dbReference type="PANTHER" id="PTHR33164:SF43">
    <property type="entry name" value="HTH-TYPE TRANSCRIPTIONAL REPRESSOR YETL"/>
    <property type="match status" value="1"/>
</dbReference>
<dbReference type="Gene3D" id="1.10.10.10">
    <property type="entry name" value="Winged helix-like DNA-binding domain superfamily/Winged helix DNA-binding domain"/>
    <property type="match status" value="1"/>
</dbReference>
<dbReference type="InterPro" id="IPR036390">
    <property type="entry name" value="WH_DNA-bd_sf"/>
</dbReference>
<dbReference type="PANTHER" id="PTHR33164">
    <property type="entry name" value="TRANSCRIPTIONAL REGULATOR, MARR FAMILY"/>
    <property type="match status" value="1"/>
</dbReference>
<keyword evidence="2" id="KW-0238">DNA-binding</keyword>
<feature type="domain" description="HTH marR-type" evidence="1">
    <location>
        <begin position="11"/>
        <end position="144"/>
    </location>
</feature>
<sequence>MPGFVEQDPQRMPLTRLVGLAGRRLAHHWERAVSQSTDLSKTALMALTTIDEQDEPTHREVAQRCWVRPATLTPVIDALESDGLLTRQRDTADRRVVRLCITPAGRAALDAAWRGVSAEFRRIEPRTDPAEAAVVRKYLLAILGELSEEEGGCDHSG</sequence>
<dbReference type="STRING" id="418495.SAMN05216215_10177"/>
<proteinExistence type="predicted"/>
<dbReference type="SUPFAM" id="SSF46785">
    <property type="entry name" value="Winged helix' DNA-binding domain"/>
    <property type="match status" value="1"/>
</dbReference>
<dbReference type="PROSITE" id="PS50995">
    <property type="entry name" value="HTH_MARR_2"/>
    <property type="match status" value="1"/>
</dbReference>
<keyword evidence="3" id="KW-1185">Reference proteome</keyword>
<evidence type="ECO:0000259" key="1">
    <source>
        <dbReference type="PROSITE" id="PS50995"/>
    </source>
</evidence>
<evidence type="ECO:0000313" key="2">
    <source>
        <dbReference type="EMBL" id="SDX90254.1"/>
    </source>
</evidence>
<dbReference type="GO" id="GO:0006950">
    <property type="term" value="P:response to stress"/>
    <property type="evidence" value="ECO:0007669"/>
    <property type="project" value="TreeGrafter"/>
</dbReference>
<protein>
    <submittedName>
        <fullName evidence="2">DNA-binding transcriptional regulator, MarR family</fullName>
    </submittedName>
</protein>
<dbReference type="Proteomes" id="UP000199529">
    <property type="component" value="Unassembled WGS sequence"/>
</dbReference>
<organism evidence="2 3">
    <name type="scientific">Saccharopolyspora shandongensis</name>
    <dbReference type="NCBI Taxonomy" id="418495"/>
    <lineage>
        <taxon>Bacteria</taxon>
        <taxon>Bacillati</taxon>
        <taxon>Actinomycetota</taxon>
        <taxon>Actinomycetes</taxon>
        <taxon>Pseudonocardiales</taxon>
        <taxon>Pseudonocardiaceae</taxon>
        <taxon>Saccharopolyspora</taxon>
    </lineage>
</organism>
<dbReference type="SMART" id="SM00347">
    <property type="entry name" value="HTH_MARR"/>
    <property type="match status" value="1"/>
</dbReference>
<reference evidence="3" key="1">
    <citation type="submission" date="2016-10" db="EMBL/GenBank/DDBJ databases">
        <authorList>
            <person name="Varghese N."/>
            <person name="Submissions S."/>
        </authorList>
    </citation>
    <scope>NUCLEOTIDE SEQUENCE [LARGE SCALE GENOMIC DNA]</scope>
    <source>
        <strain evidence="3">CGMCC 4.3530</strain>
    </source>
</reference>
<dbReference type="InterPro" id="IPR039422">
    <property type="entry name" value="MarR/SlyA-like"/>
</dbReference>
<dbReference type="InterPro" id="IPR036388">
    <property type="entry name" value="WH-like_DNA-bd_sf"/>
</dbReference>